<organism evidence="2 3">
    <name type="scientific">Oceaniferula flava</name>
    <dbReference type="NCBI Taxonomy" id="2800421"/>
    <lineage>
        <taxon>Bacteria</taxon>
        <taxon>Pseudomonadati</taxon>
        <taxon>Verrucomicrobiota</taxon>
        <taxon>Verrucomicrobiia</taxon>
        <taxon>Verrucomicrobiales</taxon>
        <taxon>Verrucomicrobiaceae</taxon>
        <taxon>Oceaniferula</taxon>
    </lineage>
</organism>
<evidence type="ECO:0000256" key="1">
    <source>
        <dbReference type="SAM" id="SignalP"/>
    </source>
</evidence>
<sequence>MKQSPLLLGILLCTSTVHAESPRTAKIDKPTGTYSSMLTERAAKHPEMQGALVRVMWADLEPNPGSYDFSDIESRLRLLPDGKKWTLAIYGGWTAHAKNAPAPTKRPAFARKPAMQRALKAHMSPPWLSSKLGAKTFVMHFRGTAVELPKYWDPVVQKRLALLMQAVGKKYNKDPRLMMVYVPQMTSNGLEGHFNGVPNETLLSAAGLKATESQKFAQQWSTAALAAISSTANAFPNKAVAYEVHELLGSTAAAKLIMQGILTDPKLKQQAGIAIWWLSGKTNYQADLISEVKKFPGDIYGQVIGRSNQAHRFPAEGYQAVFTQAKELGLRYIEPWNYEFEHHSHDALMKDFNHYAAKKFVPAAEKKK</sequence>
<accession>A0AAE2SER2</accession>
<dbReference type="RefSeq" id="WP_309489818.1">
    <property type="nucleotide sequence ID" value="NZ_JAENIG010000005.1"/>
</dbReference>
<evidence type="ECO:0000313" key="2">
    <source>
        <dbReference type="EMBL" id="MBK1855205.1"/>
    </source>
</evidence>
<name>A0AAE2SER2_9BACT</name>
<feature type="signal peptide" evidence="1">
    <location>
        <begin position="1"/>
        <end position="19"/>
    </location>
</feature>
<evidence type="ECO:0000313" key="3">
    <source>
        <dbReference type="Proteomes" id="UP000634206"/>
    </source>
</evidence>
<keyword evidence="3" id="KW-1185">Reference proteome</keyword>
<dbReference type="Gene3D" id="3.20.20.80">
    <property type="entry name" value="Glycosidases"/>
    <property type="match status" value="1"/>
</dbReference>
<keyword evidence="1" id="KW-0732">Signal</keyword>
<feature type="chain" id="PRO_5042183095" evidence="1">
    <location>
        <begin position="20"/>
        <end position="368"/>
    </location>
</feature>
<dbReference type="SUPFAM" id="SSF51445">
    <property type="entry name" value="(Trans)glycosidases"/>
    <property type="match status" value="1"/>
</dbReference>
<reference evidence="2" key="1">
    <citation type="submission" date="2021-01" db="EMBL/GenBank/DDBJ databases">
        <title>Modified the classification status of verrucomicrobia.</title>
        <authorList>
            <person name="Feng X."/>
        </authorList>
    </citation>
    <scope>NUCLEOTIDE SEQUENCE</scope>
    <source>
        <strain evidence="2">5K15</strain>
    </source>
</reference>
<dbReference type="AlphaFoldDB" id="A0AAE2SER2"/>
<comment type="caution">
    <text evidence="2">The sequence shown here is derived from an EMBL/GenBank/DDBJ whole genome shotgun (WGS) entry which is preliminary data.</text>
</comment>
<dbReference type="InterPro" id="IPR017853">
    <property type="entry name" value="GH"/>
</dbReference>
<dbReference type="EMBL" id="JAENIG010000005">
    <property type="protein sequence ID" value="MBK1855205.1"/>
    <property type="molecule type" value="Genomic_DNA"/>
</dbReference>
<dbReference type="Proteomes" id="UP000634206">
    <property type="component" value="Unassembled WGS sequence"/>
</dbReference>
<protein>
    <submittedName>
        <fullName evidence="2">Uncharacterized protein</fullName>
    </submittedName>
</protein>
<gene>
    <name evidence="2" type="ORF">JIN83_09570</name>
</gene>
<proteinExistence type="predicted"/>